<proteinExistence type="predicted"/>
<dbReference type="OrthoDB" id="372758at2157"/>
<gene>
    <name evidence="1" type="ORF">MBBAR_11c00450</name>
</gene>
<dbReference type="Proteomes" id="UP000191661">
    <property type="component" value="Unassembled WGS sequence"/>
</dbReference>
<organism evidence="1 2">
    <name type="scientific">Methanobrevibacter arboriphilus JCM 13429 = DSM 1125</name>
    <dbReference type="NCBI Taxonomy" id="1300164"/>
    <lineage>
        <taxon>Archaea</taxon>
        <taxon>Methanobacteriati</taxon>
        <taxon>Methanobacteriota</taxon>
        <taxon>Methanomada group</taxon>
        <taxon>Methanobacteria</taxon>
        <taxon>Methanobacteriales</taxon>
        <taxon>Methanobacteriaceae</taxon>
        <taxon>Methanobrevibacter</taxon>
    </lineage>
</organism>
<dbReference type="RefSeq" id="WP_158082551.1">
    <property type="nucleotide sequence ID" value="NZ_BBET01000040.1"/>
</dbReference>
<keyword evidence="2" id="KW-1185">Reference proteome</keyword>
<sequence length="54" mass="6073">MTALNTIWLSDSSAYVLMDELNVSGSRNAANDYAINYMAETWFNNILDKLKVPS</sequence>
<comment type="caution">
    <text evidence="1">The sequence shown here is derived from an EMBL/GenBank/DDBJ whole genome shotgun (WGS) entry which is preliminary data.</text>
</comment>
<name>A0A1V6N232_METAZ</name>
<accession>A0A1V6N232</accession>
<evidence type="ECO:0000313" key="2">
    <source>
        <dbReference type="Proteomes" id="UP000191661"/>
    </source>
</evidence>
<evidence type="ECO:0000313" key="1">
    <source>
        <dbReference type="EMBL" id="OQD58652.1"/>
    </source>
</evidence>
<dbReference type="AlphaFoldDB" id="A0A1V6N232"/>
<reference evidence="1 2" key="1">
    <citation type="submission" date="2014-12" db="EMBL/GenBank/DDBJ databases">
        <title>Genome sequence of Methanobrevibacter arboriphilicus DH1, DSM1125.</title>
        <authorList>
            <person name="Poehlein A."/>
            <person name="Thauer R.K."/>
            <person name="Seedorf H."/>
            <person name="Daniel R."/>
        </authorList>
    </citation>
    <scope>NUCLEOTIDE SEQUENCE [LARGE SCALE GENOMIC DNA]</scope>
    <source>
        <strain evidence="1 2">DH1</strain>
    </source>
</reference>
<protein>
    <submittedName>
        <fullName evidence="1">Uncharacterized protein</fullName>
    </submittedName>
</protein>
<dbReference type="EMBL" id="JXMW01000011">
    <property type="protein sequence ID" value="OQD58652.1"/>
    <property type="molecule type" value="Genomic_DNA"/>
</dbReference>